<reference evidence="4 5" key="1">
    <citation type="submission" date="2016-06" db="EMBL/GenBank/DDBJ databases">
        <title>Revisiting the taxonomy of the Elizabethkingia Genus based on Whole-Genome Sequencing, Optical Mapping, and MALDI-TOF.</title>
        <authorList>
            <person name="Nicholson A.C."/>
        </authorList>
    </citation>
    <scope>NUCLEOTIDE SEQUENCE [LARGE SCALE GENOMIC DNA]</scope>
    <source>
        <strain evidence="4 5">G4070</strain>
    </source>
</reference>
<dbReference type="AlphaFoldDB" id="A0A1T3MGP3"/>
<name>A0A1T3MGP3_9FLAO</name>
<evidence type="ECO:0000313" key="5">
    <source>
        <dbReference type="Proteomes" id="UP000190813"/>
    </source>
</evidence>
<feature type="domain" description="Peptidase M56" evidence="3">
    <location>
        <begin position="52"/>
        <end position="252"/>
    </location>
</feature>
<feature type="transmembrane region" description="Helical" evidence="2">
    <location>
        <begin position="6"/>
        <end position="23"/>
    </location>
</feature>
<gene>
    <name evidence="4" type="ORF">BAZ10_04935</name>
</gene>
<keyword evidence="2" id="KW-1133">Transmembrane helix</keyword>
<feature type="transmembrane region" description="Helical" evidence="2">
    <location>
        <begin position="35"/>
        <end position="52"/>
    </location>
</feature>
<dbReference type="PANTHER" id="PTHR34978:SF3">
    <property type="entry name" value="SLR0241 PROTEIN"/>
    <property type="match status" value="1"/>
</dbReference>
<dbReference type="PANTHER" id="PTHR34978">
    <property type="entry name" value="POSSIBLE SENSOR-TRANSDUCER PROTEIN BLAR"/>
    <property type="match status" value="1"/>
</dbReference>
<feature type="transmembrane region" description="Helical" evidence="2">
    <location>
        <begin position="176"/>
        <end position="195"/>
    </location>
</feature>
<dbReference type="Pfam" id="PF05569">
    <property type="entry name" value="Peptidase_M56"/>
    <property type="match status" value="1"/>
</dbReference>
<protein>
    <submittedName>
        <fullName evidence="4">Peptidase M56 BlaR1</fullName>
    </submittedName>
</protein>
<dbReference type="InterPro" id="IPR052173">
    <property type="entry name" value="Beta-lactam_resp_regulator"/>
</dbReference>
<evidence type="ECO:0000313" key="4">
    <source>
        <dbReference type="EMBL" id="OPC63431.1"/>
    </source>
</evidence>
<dbReference type="InterPro" id="IPR008756">
    <property type="entry name" value="Peptidase_M56"/>
</dbReference>
<dbReference type="RefSeq" id="WP_078772084.1">
    <property type="nucleotide sequence ID" value="NZ_CBCSBR010000009.1"/>
</dbReference>
<keyword evidence="2" id="KW-0472">Membrane</keyword>
<dbReference type="CDD" id="cd07341">
    <property type="entry name" value="M56_BlaR1_MecR1_like"/>
    <property type="match status" value="1"/>
</dbReference>
<dbReference type="EMBL" id="MAHX01000016">
    <property type="protein sequence ID" value="OPC63431.1"/>
    <property type="molecule type" value="Genomic_DNA"/>
</dbReference>
<evidence type="ECO:0000259" key="3">
    <source>
        <dbReference type="Pfam" id="PF05569"/>
    </source>
</evidence>
<feature type="compositionally biased region" description="Pro residues" evidence="1">
    <location>
        <begin position="359"/>
        <end position="381"/>
    </location>
</feature>
<feature type="region of interest" description="Disordered" evidence="1">
    <location>
        <begin position="349"/>
        <end position="384"/>
    </location>
</feature>
<sequence>MDSSKIILLLGISFLCWLIYKSVLADHKLFVFNRFFLLGTVVISLAIPFIQIDIARENNPVTRTVNLYYIQEVIIGKAPQPSFNWYKIVAYGYIVITVFFIIRFILGILQIAHRIYKNKKKTVDNIHYILLDNKQIPYCFLNYIFVPGEDFLHKNIESEILQHEQAHLFQKHTLDIMFIQLVLAFAWFNPFFWLIKQSITANHEFLADEHTLRLSKDIQHYRKLIISKTMAPYHNQFASNFNFLLTKKRFIMMTKQTSKNKVRFLKISGATLLIAATAFGISMNAKEKEYVTSSLTAKLDQISDATLALTSAKSDTTKQERKAIISKKIEELNANTATKREEIIKKYNKSGELKNSDFPPAPPVPPTPPAAPPAPPTPPDPMAKLIPISPSEKVDREATFSEGIESFRNLFVQTFDNSKVDGKGTLKSTASYIIDQNGDVKDIVTTGSNESLNAEIKRTIATIVAKKKWIPAQLNGKNVVSRYHFPITMNFEGTKKL</sequence>
<proteinExistence type="predicted"/>
<feature type="transmembrane region" description="Helical" evidence="2">
    <location>
        <begin position="88"/>
        <end position="112"/>
    </location>
</feature>
<evidence type="ECO:0000256" key="2">
    <source>
        <dbReference type="SAM" id="Phobius"/>
    </source>
</evidence>
<accession>A0A1T3MGP3</accession>
<evidence type="ECO:0000256" key="1">
    <source>
        <dbReference type="SAM" id="MobiDB-lite"/>
    </source>
</evidence>
<dbReference type="Proteomes" id="UP000190813">
    <property type="component" value="Unassembled WGS sequence"/>
</dbReference>
<keyword evidence="5" id="KW-1185">Reference proteome</keyword>
<comment type="caution">
    <text evidence="4">The sequence shown here is derived from an EMBL/GenBank/DDBJ whole genome shotgun (WGS) entry which is preliminary data.</text>
</comment>
<organism evidence="4 5">
    <name type="scientific">Elizabethkingia occulta</name>
    <dbReference type="NCBI Taxonomy" id="1867263"/>
    <lineage>
        <taxon>Bacteria</taxon>
        <taxon>Pseudomonadati</taxon>
        <taxon>Bacteroidota</taxon>
        <taxon>Flavobacteriia</taxon>
        <taxon>Flavobacteriales</taxon>
        <taxon>Weeksellaceae</taxon>
        <taxon>Elizabethkingia</taxon>
    </lineage>
</organism>
<keyword evidence="2" id="KW-0812">Transmembrane</keyword>